<gene>
    <name evidence="7" type="ORF">NQ315_003126</name>
</gene>
<evidence type="ECO:0000256" key="3">
    <source>
        <dbReference type="ARBA" id="ARBA00022679"/>
    </source>
</evidence>
<evidence type="ECO:0000256" key="2">
    <source>
        <dbReference type="ARBA" id="ARBA00013184"/>
    </source>
</evidence>
<dbReference type="EC" id="2.3.1.48" evidence="2"/>
<evidence type="ECO:0000259" key="6">
    <source>
        <dbReference type="Pfam" id="PF10394"/>
    </source>
</evidence>
<dbReference type="InterPro" id="IPR019467">
    <property type="entry name" value="Hat1_N"/>
</dbReference>
<dbReference type="EMBL" id="JANEYG010000010">
    <property type="protein sequence ID" value="KAJ8921508.1"/>
    <property type="molecule type" value="Genomic_DNA"/>
</dbReference>
<evidence type="ECO:0000256" key="4">
    <source>
        <dbReference type="ARBA" id="ARBA00023315"/>
    </source>
</evidence>
<dbReference type="InterPro" id="IPR037113">
    <property type="entry name" value="Hat1_N_sf"/>
</dbReference>
<feature type="domain" description="Histone acetyl transferase HAT1 N-terminal" evidence="6">
    <location>
        <begin position="21"/>
        <end position="179"/>
    </location>
</feature>
<keyword evidence="4" id="KW-0012">Acyltransferase</keyword>
<comment type="caution">
    <text evidence="7">The sequence shown here is derived from an EMBL/GenBank/DDBJ whole genome shotgun (WGS) entry which is preliminary data.</text>
</comment>
<dbReference type="InterPro" id="IPR016181">
    <property type="entry name" value="Acyl_CoA_acyltransferase"/>
</dbReference>
<comment type="catalytic activity">
    <reaction evidence="5">
        <text>L-lysyl-[protein] + acetyl-CoA = N(6)-acetyl-L-lysyl-[protein] + CoA + H(+)</text>
        <dbReference type="Rhea" id="RHEA:45948"/>
        <dbReference type="Rhea" id="RHEA-COMP:9752"/>
        <dbReference type="Rhea" id="RHEA-COMP:10731"/>
        <dbReference type="ChEBI" id="CHEBI:15378"/>
        <dbReference type="ChEBI" id="CHEBI:29969"/>
        <dbReference type="ChEBI" id="CHEBI:57287"/>
        <dbReference type="ChEBI" id="CHEBI:57288"/>
        <dbReference type="ChEBI" id="CHEBI:61930"/>
        <dbReference type="EC" id="2.3.1.48"/>
    </reaction>
</comment>
<name>A0AAV8W4R7_9CUCU</name>
<proteinExistence type="inferred from homology"/>
<protein>
    <recommendedName>
        <fullName evidence="2">histone acetyltransferase</fullName>
        <ecNumber evidence="2">2.3.1.48</ecNumber>
    </recommendedName>
</protein>
<reference evidence="7 8" key="1">
    <citation type="journal article" date="2023" name="Insect Mol. Biol.">
        <title>Genome sequencing provides insights into the evolution of gene families encoding plant cell wall-degrading enzymes in longhorned beetles.</title>
        <authorList>
            <person name="Shin N.R."/>
            <person name="Okamura Y."/>
            <person name="Kirsch R."/>
            <person name="Pauchet Y."/>
        </authorList>
    </citation>
    <scope>NUCLEOTIDE SEQUENCE [LARGE SCALE GENOMIC DNA]</scope>
    <source>
        <strain evidence="7">EAD_L_NR</strain>
    </source>
</reference>
<dbReference type="Gene3D" id="3.90.360.10">
    <property type="entry name" value="Histone acetyl transferase 1 (HAT1), N-terminal domain"/>
    <property type="match status" value="1"/>
</dbReference>
<evidence type="ECO:0000313" key="7">
    <source>
        <dbReference type="EMBL" id="KAJ8921508.1"/>
    </source>
</evidence>
<evidence type="ECO:0000256" key="5">
    <source>
        <dbReference type="ARBA" id="ARBA00048017"/>
    </source>
</evidence>
<dbReference type="AlphaFoldDB" id="A0AAV8W4R7"/>
<dbReference type="GO" id="GO:0031509">
    <property type="term" value="P:subtelomeric heterochromatin formation"/>
    <property type="evidence" value="ECO:0007669"/>
    <property type="project" value="InterPro"/>
</dbReference>
<dbReference type="CDD" id="cd04301">
    <property type="entry name" value="NAT_SF"/>
    <property type="match status" value="1"/>
</dbReference>
<dbReference type="Gene3D" id="3.40.630.30">
    <property type="match status" value="2"/>
</dbReference>
<comment type="similarity">
    <text evidence="1">Belongs to the HAT1 family.</text>
</comment>
<organism evidence="7 8">
    <name type="scientific">Exocentrus adspersus</name>
    <dbReference type="NCBI Taxonomy" id="1586481"/>
    <lineage>
        <taxon>Eukaryota</taxon>
        <taxon>Metazoa</taxon>
        <taxon>Ecdysozoa</taxon>
        <taxon>Arthropoda</taxon>
        <taxon>Hexapoda</taxon>
        <taxon>Insecta</taxon>
        <taxon>Pterygota</taxon>
        <taxon>Neoptera</taxon>
        <taxon>Endopterygota</taxon>
        <taxon>Coleoptera</taxon>
        <taxon>Polyphaga</taxon>
        <taxon>Cucujiformia</taxon>
        <taxon>Chrysomeloidea</taxon>
        <taxon>Cerambycidae</taxon>
        <taxon>Lamiinae</taxon>
        <taxon>Acanthocinini</taxon>
        <taxon>Exocentrus</taxon>
    </lineage>
</organism>
<keyword evidence="8" id="KW-1185">Reference proteome</keyword>
<keyword evidence="3" id="KW-0808">Transferase</keyword>
<dbReference type="InterPro" id="IPR017380">
    <property type="entry name" value="Hist_AcTrfase_B-typ_cat-su"/>
</dbReference>
<sequence length="364" mass="42609">MGENKVLPDLRIDEEAEMKKSALSVVFFKIVYSKEDVASQTDQFKPEMAHQVFLNESIFGYRSLSIGLYYLHNSARCYLDVQKTEAQVKDLEADNIMECLEPWLPDEYTTSQTELEKMVADENHKQMFGVVLSEFKDTKERLFLDKEIQVNYKVTKCDAKDESFQKFHSRFETLIVWYINDKIRARISQFFILPPLQRRGIGSQLYHTVINDIRTNPDVIDIPVEEPTPQFLVIRDYDDCTTVYKDLVNDGVQVSAGNKKKIFEYMKKHKFCKKQSQRILDILEGYKAMKSSTNDYRKFLASLKSRIAAEVERENRGSKRFCNLIRAGIVQDSTDRSVQVEAGYKDYVDEIEPSMKYLYKHFQQ</sequence>
<dbReference type="Proteomes" id="UP001159042">
    <property type="component" value="Unassembled WGS sequence"/>
</dbReference>
<dbReference type="SUPFAM" id="SSF55729">
    <property type="entry name" value="Acyl-CoA N-acyltransferases (Nat)"/>
    <property type="match status" value="1"/>
</dbReference>
<dbReference type="Pfam" id="PF10394">
    <property type="entry name" value="Hat1_N"/>
    <property type="match status" value="1"/>
</dbReference>
<dbReference type="GO" id="GO:0005634">
    <property type="term" value="C:nucleus"/>
    <property type="evidence" value="ECO:0007669"/>
    <property type="project" value="InterPro"/>
</dbReference>
<dbReference type="GO" id="GO:0004402">
    <property type="term" value="F:histone acetyltransferase activity"/>
    <property type="evidence" value="ECO:0007669"/>
    <property type="project" value="InterPro"/>
</dbReference>
<evidence type="ECO:0000313" key="8">
    <source>
        <dbReference type="Proteomes" id="UP001159042"/>
    </source>
</evidence>
<dbReference type="GO" id="GO:0000781">
    <property type="term" value="C:chromosome, telomeric region"/>
    <property type="evidence" value="ECO:0007669"/>
    <property type="project" value="GOC"/>
</dbReference>
<evidence type="ECO:0000256" key="1">
    <source>
        <dbReference type="ARBA" id="ARBA00010543"/>
    </source>
</evidence>
<dbReference type="PANTHER" id="PTHR12046">
    <property type="entry name" value="HISTONE ACETYLTRANSFERASE TYPE B CATALYTIC SUBUNIT"/>
    <property type="match status" value="1"/>
</dbReference>
<accession>A0AAV8W4R7</accession>